<feature type="domain" description="DUF4371" evidence="3">
    <location>
        <begin position="284"/>
        <end position="478"/>
    </location>
</feature>
<dbReference type="SUPFAM" id="SSF53098">
    <property type="entry name" value="Ribonuclease H-like"/>
    <property type="match status" value="1"/>
</dbReference>
<organism evidence="4 5">
    <name type="scientific">Aphis craccivora</name>
    <name type="common">Cowpea aphid</name>
    <dbReference type="NCBI Taxonomy" id="307492"/>
    <lineage>
        <taxon>Eukaryota</taxon>
        <taxon>Metazoa</taxon>
        <taxon>Ecdysozoa</taxon>
        <taxon>Arthropoda</taxon>
        <taxon>Hexapoda</taxon>
        <taxon>Insecta</taxon>
        <taxon>Pterygota</taxon>
        <taxon>Neoptera</taxon>
        <taxon>Paraneoptera</taxon>
        <taxon>Hemiptera</taxon>
        <taxon>Sternorrhyncha</taxon>
        <taxon>Aphidomorpha</taxon>
        <taxon>Aphidoidea</taxon>
        <taxon>Aphididae</taxon>
        <taxon>Aphidini</taxon>
        <taxon>Aphis</taxon>
        <taxon>Aphis</taxon>
    </lineage>
</organism>
<dbReference type="InterPro" id="IPR025398">
    <property type="entry name" value="DUF4371"/>
</dbReference>
<evidence type="ECO:0000313" key="4">
    <source>
        <dbReference type="EMBL" id="KAF0721745.1"/>
    </source>
</evidence>
<dbReference type="AlphaFoldDB" id="A0A6G0W406"/>
<feature type="non-terminal residue" evidence="4">
    <location>
        <position position="914"/>
    </location>
</feature>
<sequence>MMVNVDASSPSSSTVKTSIDKLELSCKNSTTAISSPSENLSQMQYIASSELSTNHFDSDKSVLKKINIQIIPADKLVELDSFDKNKSNDENILMDEKSEAPSPTTDHDHQLLSNDLTKISVDDILTEKEVEGPIPSPTTDYGQSDSRTENDPVRFSNINKRLSFEEKKYILNLGASQPTSQQMPFQKFPKTNKYSFHPQWYTRTLPDGSIGYRKWLSYSISYDKVFCLYCMLFGKSPKKAWVYDGVSRWKDGNHMLTFHETSSIHIAASIDATIHEKCSPILPALEEKKKIDVQTNRVVVKQLIDITLFLGKHGLAFRGHKEKWTDSVRGNFKDLVILLAEYSPVLSSYITLLKDKGKSMTSLISWQRQNQLIDAISNSINNSILQEVKNACVFSISIDTTFDISRQEQVSFIVRYVDESNGMIYERLLAMCSTASTKSETLFNIFKEVFNKTCLDWKKNLIGQSYDGAANMRGEYNGLQVKIKNENPHAVYIWCWAHRLNLVVEQGVASCLEAVDFFGILGKVFDFICSSKNRVFLFDKNQKMRNPKLPVRRLKRVTTTRWSSHSTALGTILLTWESLVDTLEDIWTSEASSDASSFLSYFQSERFLYTCFLFKHIFSILDPLSKTFQAKDVDLITATSMIRSKKEQLLKLREDFKSIAIEVKQFIENHKDENFTPLPQKRTRKRKMMPGEQAIDEPISDPLTNFKYHTFYVVLDIIYSQISQKFNESTLSIFKDLSLITKKRILEIKTDNKKLPSDAFEGVASIYSKYFNAEILRTEFIWLVSCFSDLEKTICLPKYLHKDNKTYSDSESHNSDSESDEELILKDHIEDFTNSSSLIYIFKLICSSNIRFTLPNIYMLVKIAVTLPVSSASTERSFSKLKLVKTRLRSTMAESRLEGLMRIACEQDIEINTD</sequence>
<dbReference type="Pfam" id="PF14291">
    <property type="entry name" value="DUF4371"/>
    <property type="match status" value="1"/>
</dbReference>
<dbReference type="InterPro" id="IPR008906">
    <property type="entry name" value="HATC_C_dom"/>
</dbReference>
<dbReference type="Proteomes" id="UP000478052">
    <property type="component" value="Unassembled WGS sequence"/>
</dbReference>
<keyword evidence="5" id="KW-1185">Reference proteome</keyword>
<proteinExistence type="predicted"/>
<evidence type="ECO:0000313" key="5">
    <source>
        <dbReference type="Proteomes" id="UP000478052"/>
    </source>
</evidence>
<gene>
    <name evidence="4" type="ORF">FWK35_00033587</name>
</gene>
<reference evidence="4 5" key="1">
    <citation type="submission" date="2019-08" db="EMBL/GenBank/DDBJ databases">
        <title>Whole genome of Aphis craccivora.</title>
        <authorList>
            <person name="Voronova N.V."/>
            <person name="Shulinski R.S."/>
            <person name="Bandarenka Y.V."/>
            <person name="Zhorov D.G."/>
            <person name="Warner D."/>
        </authorList>
    </citation>
    <scope>NUCLEOTIDE SEQUENCE [LARGE SCALE GENOMIC DNA]</scope>
    <source>
        <strain evidence="4">180601</strain>
        <tissue evidence="4">Whole Body</tissue>
    </source>
</reference>
<evidence type="ECO:0000256" key="1">
    <source>
        <dbReference type="SAM" id="MobiDB-lite"/>
    </source>
</evidence>
<feature type="domain" description="HAT C-terminal dimerisation" evidence="2">
    <location>
        <begin position="854"/>
        <end position="901"/>
    </location>
</feature>
<evidence type="ECO:0000259" key="3">
    <source>
        <dbReference type="Pfam" id="PF14291"/>
    </source>
</evidence>
<dbReference type="PANTHER" id="PTHR45749:SF21">
    <property type="entry name" value="DUF4371 DOMAIN-CONTAINING PROTEIN"/>
    <property type="match status" value="1"/>
</dbReference>
<dbReference type="GO" id="GO:0046983">
    <property type="term" value="F:protein dimerization activity"/>
    <property type="evidence" value="ECO:0007669"/>
    <property type="project" value="InterPro"/>
</dbReference>
<dbReference type="Pfam" id="PF05699">
    <property type="entry name" value="Dimer_Tnp_hAT"/>
    <property type="match status" value="1"/>
</dbReference>
<comment type="caution">
    <text evidence="4">The sequence shown here is derived from an EMBL/GenBank/DDBJ whole genome shotgun (WGS) entry which is preliminary data.</text>
</comment>
<dbReference type="EMBL" id="VUJU01009133">
    <property type="protein sequence ID" value="KAF0721745.1"/>
    <property type="molecule type" value="Genomic_DNA"/>
</dbReference>
<protein>
    <submittedName>
        <fullName evidence="4">Zinc finger MYM-type protein 1-like</fullName>
    </submittedName>
</protein>
<dbReference type="InterPro" id="IPR012337">
    <property type="entry name" value="RNaseH-like_sf"/>
</dbReference>
<dbReference type="OrthoDB" id="6593568at2759"/>
<accession>A0A6G0W406</accession>
<dbReference type="PANTHER" id="PTHR45749">
    <property type="match status" value="1"/>
</dbReference>
<name>A0A6G0W406_APHCR</name>
<evidence type="ECO:0000259" key="2">
    <source>
        <dbReference type="Pfam" id="PF05699"/>
    </source>
</evidence>
<feature type="region of interest" description="Disordered" evidence="1">
    <location>
        <begin position="127"/>
        <end position="152"/>
    </location>
</feature>